<dbReference type="OrthoDB" id="7679982at2759"/>
<accession>E2BBF4</accession>
<gene>
    <name evidence="2" type="ORF">EAI_01326</name>
</gene>
<dbReference type="Proteomes" id="UP000008237">
    <property type="component" value="Unassembled WGS sequence"/>
</dbReference>
<evidence type="ECO:0000313" key="2">
    <source>
        <dbReference type="EMBL" id="EFN86991.1"/>
    </source>
</evidence>
<evidence type="ECO:0000313" key="3">
    <source>
        <dbReference type="Proteomes" id="UP000008237"/>
    </source>
</evidence>
<evidence type="ECO:0000256" key="1">
    <source>
        <dbReference type="SAM" id="SignalP"/>
    </source>
</evidence>
<dbReference type="InParanoid" id="E2BBF4"/>
<dbReference type="EMBL" id="GL447038">
    <property type="protein sequence ID" value="EFN86991.1"/>
    <property type="molecule type" value="Genomic_DNA"/>
</dbReference>
<reference evidence="2 3" key="1">
    <citation type="journal article" date="2010" name="Science">
        <title>Genomic comparison of the ants Camponotus floridanus and Harpegnathos saltator.</title>
        <authorList>
            <person name="Bonasio R."/>
            <person name="Zhang G."/>
            <person name="Ye C."/>
            <person name="Mutti N.S."/>
            <person name="Fang X."/>
            <person name="Qin N."/>
            <person name="Donahue G."/>
            <person name="Yang P."/>
            <person name="Li Q."/>
            <person name="Li C."/>
            <person name="Zhang P."/>
            <person name="Huang Z."/>
            <person name="Berger S.L."/>
            <person name="Reinberg D."/>
            <person name="Wang J."/>
            <person name="Liebig J."/>
        </authorList>
    </citation>
    <scope>NUCLEOTIDE SEQUENCE [LARGE SCALE GENOMIC DNA]</scope>
    <source>
        <strain evidence="2 3">R22 G/1</strain>
    </source>
</reference>
<keyword evidence="3" id="KW-1185">Reference proteome</keyword>
<protein>
    <submittedName>
        <fullName evidence="2">Uncharacterized protein</fullName>
    </submittedName>
</protein>
<proteinExistence type="predicted"/>
<feature type="signal peptide" evidence="1">
    <location>
        <begin position="1"/>
        <end position="29"/>
    </location>
</feature>
<name>E2BBF4_HARSA</name>
<sequence length="115" mass="13132">MRNVLLRSIYILLILRTLVAVGFPTNTEADDKTSLEKNSIIGDVAKNDAYASVESYMCIHIPPELKNCNFPRLPFILPWCTKEDLAAKENEIYRLTPFVRKNTSTTSLEHPDYDV</sequence>
<organism evidence="3">
    <name type="scientific">Harpegnathos saltator</name>
    <name type="common">Jerdon's jumping ant</name>
    <dbReference type="NCBI Taxonomy" id="610380"/>
    <lineage>
        <taxon>Eukaryota</taxon>
        <taxon>Metazoa</taxon>
        <taxon>Ecdysozoa</taxon>
        <taxon>Arthropoda</taxon>
        <taxon>Hexapoda</taxon>
        <taxon>Insecta</taxon>
        <taxon>Pterygota</taxon>
        <taxon>Neoptera</taxon>
        <taxon>Endopterygota</taxon>
        <taxon>Hymenoptera</taxon>
        <taxon>Apocrita</taxon>
        <taxon>Aculeata</taxon>
        <taxon>Formicoidea</taxon>
        <taxon>Formicidae</taxon>
        <taxon>Ponerinae</taxon>
        <taxon>Ponerini</taxon>
        <taxon>Harpegnathos</taxon>
    </lineage>
</organism>
<dbReference type="AlphaFoldDB" id="E2BBF4"/>
<keyword evidence="1" id="KW-0732">Signal</keyword>
<feature type="chain" id="PRO_5003157736" evidence="1">
    <location>
        <begin position="30"/>
        <end position="115"/>
    </location>
</feature>